<dbReference type="InterPro" id="IPR045864">
    <property type="entry name" value="aa-tRNA-synth_II/BPL/LPL"/>
</dbReference>
<comment type="caution">
    <text evidence="11">The sequence shown here is derived from an EMBL/GenBank/DDBJ whole genome shotgun (WGS) entry which is preliminary data.</text>
</comment>
<dbReference type="Gene3D" id="3.30.930.10">
    <property type="entry name" value="Bira Bifunctional Protein, Domain 2"/>
    <property type="match status" value="1"/>
</dbReference>
<dbReference type="PANTHER" id="PTHR10993:SF7">
    <property type="entry name" value="LIPOYLTRANSFERASE 2, MITOCHONDRIAL-RELATED"/>
    <property type="match status" value="1"/>
</dbReference>
<evidence type="ECO:0000256" key="6">
    <source>
        <dbReference type="ARBA" id="ARBA00023315"/>
    </source>
</evidence>
<protein>
    <recommendedName>
        <fullName evidence="4">lipoyl(octanoyl) transferase</fullName>
        <ecNumber evidence="4">2.3.1.181</ecNumber>
    </recommendedName>
    <alternativeName>
        <fullName evidence="7">Lipoate-protein ligase B</fullName>
    </alternativeName>
    <alternativeName>
        <fullName evidence="8">Lipoyl/octanoyl transferase</fullName>
    </alternativeName>
</protein>
<evidence type="ECO:0000256" key="5">
    <source>
        <dbReference type="ARBA" id="ARBA00022679"/>
    </source>
</evidence>
<reference evidence="11 12" key="1">
    <citation type="submission" date="2018-04" db="EMBL/GenBank/DDBJ databases">
        <title>The genome of golden apple snail Pomacea canaliculata provides insight into stress tolerance and invasive adaptation.</title>
        <authorList>
            <person name="Liu C."/>
            <person name="Liu B."/>
            <person name="Ren Y."/>
            <person name="Zhang Y."/>
            <person name="Wang H."/>
            <person name="Li S."/>
            <person name="Jiang F."/>
            <person name="Yin L."/>
            <person name="Zhang G."/>
            <person name="Qian W."/>
            <person name="Fan W."/>
        </authorList>
    </citation>
    <scope>NUCLEOTIDE SEQUENCE [LARGE SCALE GENOMIC DNA]</scope>
    <source>
        <strain evidence="11">SZHN2017</strain>
        <tissue evidence="11">Muscle</tissue>
    </source>
</reference>
<evidence type="ECO:0000256" key="8">
    <source>
        <dbReference type="ARBA" id="ARBA00033331"/>
    </source>
</evidence>
<evidence type="ECO:0000256" key="7">
    <source>
        <dbReference type="ARBA" id="ARBA00030797"/>
    </source>
</evidence>
<dbReference type="EC" id="2.3.1.181" evidence="4"/>
<keyword evidence="6" id="KW-0012">Acyltransferase</keyword>
<dbReference type="EMBL" id="PZQS01000014">
    <property type="protein sequence ID" value="PVD18929.1"/>
    <property type="molecule type" value="Genomic_DNA"/>
</dbReference>
<evidence type="ECO:0000256" key="1">
    <source>
        <dbReference type="ARBA" id="ARBA00004173"/>
    </source>
</evidence>
<feature type="domain" description="BPL/LPL catalytic" evidence="10">
    <location>
        <begin position="44"/>
        <end position="224"/>
    </location>
</feature>
<dbReference type="NCBIfam" id="TIGR00214">
    <property type="entry name" value="lipB"/>
    <property type="match status" value="1"/>
</dbReference>
<dbReference type="AlphaFoldDB" id="A0A2T7NCM6"/>
<dbReference type="InterPro" id="IPR000544">
    <property type="entry name" value="Octanoyltransferase"/>
</dbReference>
<name>A0A2T7NCM6_POMCA</name>
<feature type="compositionally biased region" description="Polar residues" evidence="9">
    <location>
        <begin position="259"/>
        <end position="274"/>
    </location>
</feature>
<gene>
    <name evidence="11" type="ORF">C0Q70_21488</name>
</gene>
<evidence type="ECO:0000313" key="12">
    <source>
        <dbReference type="Proteomes" id="UP000245119"/>
    </source>
</evidence>
<accession>A0A2T7NCM6</accession>
<evidence type="ECO:0000256" key="4">
    <source>
        <dbReference type="ARBA" id="ARBA00012334"/>
    </source>
</evidence>
<dbReference type="CDD" id="cd16444">
    <property type="entry name" value="LipB"/>
    <property type="match status" value="1"/>
</dbReference>
<dbReference type="NCBIfam" id="NF010925">
    <property type="entry name" value="PRK14345.1"/>
    <property type="match status" value="1"/>
</dbReference>
<comment type="subcellular location">
    <subcellularLocation>
        <location evidence="1">Mitochondrion</location>
    </subcellularLocation>
</comment>
<evidence type="ECO:0000256" key="3">
    <source>
        <dbReference type="ARBA" id="ARBA00007907"/>
    </source>
</evidence>
<dbReference type="GO" id="GO:0033819">
    <property type="term" value="F:lipoyl(octanoyl) transferase activity"/>
    <property type="evidence" value="ECO:0007669"/>
    <property type="project" value="UniProtKB-EC"/>
</dbReference>
<dbReference type="PROSITE" id="PS51733">
    <property type="entry name" value="BPL_LPL_CATALYTIC"/>
    <property type="match status" value="1"/>
</dbReference>
<dbReference type="UniPathway" id="UPA00538">
    <property type="reaction ID" value="UER00592"/>
</dbReference>
<dbReference type="HAMAP" id="MF_00013">
    <property type="entry name" value="LipB"/>
    <property type="match status" value="1"/>
</dbReference>
<evidence type="ECO:0000256" key="2">
    <source>
        <dbReference type="ARBA" id="ARBA00004821"/>
    </source>
</evidence>
<dbReference type="InterPro" id="IPR004143">
    <property type="entry name" value="BPL_LPL_catalytic"/>
</dbReference>
<evidence type="ECO:0000313" key="11">
    <source>
        <dbReference type="EMBL" id="PVD18929.1"/>
    </source>
</evidence>
<proteinExistence type="inferred from homology"/>
<dbReference type="OrthoDB" id="19908at2759"/>
<evidence type="ECO:0000256" key="9">
    <source>
        <dbReference type="SAM" id="MobiDB-lite"/>
    </source>
</evidence>
<dbReference type="FunFam" id="3.30.930.10:FF:000035">
    <property type="entry name" value="Putative lipoyltransferase 2, mitochondrial"/>
    <property type="match status" value="1"/>
</dbReference>
<dbReference type="InterPro" id="IPR020605">
    <property type="entry name" value="Octanoyltransferase_CS"/>
</dbReference>
<comment type="pathway">
    <text evidence="2">Protein modification; protein lipoylation via endogenous pathway; protein N(6)-(lipoyl)lysine from octanoyl-[acyl-carrier-protein]: step 1/2.</text>
</comment>
<dbReference type="GO" id="GO:0009249">
    <property type="term" value="P:protein lipoylation"/>
    <property type="evidence" value="ECO:0007669"/>
    <property type="project" value="InterPro"/>
</dbReference>
<dbReference type="PROSITE" id="PS01313">
    <property type="entry name" value="LIPB"/>
    <property type="match status" value="1"/>
</dbReference>
<evidence type="ECO:0000259" key="10">
    <source>
        <dbReference type="PROSITE" id="PS51733"/>
    </source>
</evidence>
<dbReference type="Proteomes" id="UP000245119">
    <property type="component" value="Linkage Group LG14"/>
</dbReference>
<feature type="region of interest" description="Disordered" evidence="9">
    <location>
        <begin position="235"/>
        <end position="285"/>
    </location>
</feature>
<dbReference type="PANTHER" id="PTHR10993">
    <property type="entry name" value="OCTANOYLTRANSFERASE"/>
    <property type="match status" value="1"/>
</dbReference>
<dbReference type="STRING" id="400727.A0A2T7NCM6"/>
<sequence>MAQQVTRPIINVINLGRMGFLQAYDVQLRYAKQHLDKLAGRTGVNGHDTLLLVEHNPVYTVGLRTEDYGEVEELRLKKLGAEFFKTNRGGLITFHGPGQLVAYPILNLRHFQKSLKSYVATLEQTLINTCRRFGIQARTTEHTGVWVKDKKIAAIGVHCSRYITTHGISLNCDTDLMWFRHIVPCGIPGKDVTSLTRELGKPTSIRDTISPFLQAFEEEFGCELNLTMFDEEDSSLLKTENRSKSPPSGRGGLAEPTGLPNTQYSVRQVSTSATDRAPGNRIPMW</sequence>
<dbReference type="Pfam" id="PF21948">
    <property type="entry name" value="LplA-B_cat"/>
    <property type="match status" value="1"/>
</dbReference>
<comment type="similarity">
    <text evidence="3">Belongs to the LipB family.</text>
</comment>
<keyword evidence="5" id="KW-0808">Transferase</keyword>
<organism evidence="11 12">
    <name type="scientific">Pomacea canaliculata</name>
    <name type="common">Golden apple snail</name>
    <dbReference type="NCBI Taxonomy" id="400727"/>
    <lineage>
        <taxon>Eukaryota</taxon>
        <taxon>Metazoa</taxon>
        <taxon>Spiralia</taxon>
        <taxon>Lophotrochozoa</taxon>
        <taxon>Mollusca</taxon>
        <taxon>Gastropoda</taxon>
        <taxon>Caenogastropoda</taxon>
        <taxon>Architaenioglossa</taxon>
        <taxon>Ampullarioidea</taxon>
        <taxon>Ampullariidae</taxon>
        <taxon>Pomacea</taxon>
    </lineage>
</organism>
<keyword evidence="12" id="KW-1185">Reference proteome</keyword>
<dbReference type="GO" id="GO:0005739">
    <property type="term" value="C:mitochondrion"/>
    <property type="evidence" value="ECO:0007669"/>
    <property type="project" value="UniProtKB-SubCell"/>
</dbReference>
<dbReference type="SUPFAM" id="SSF55681">
    <property type="entry name" value="Class II aaRS and biotin synthetases"/>
    <property type="match status" value="1"/>
</dbReference>
<dbReference type="OMA" id="QHISFLT"/>